<evidence type="ECO:0000313" key="3">
    <source>
        <dbReference type="Proteomes" id="UP000691718"/>
    </source>
</evidence>
<accession>A0A8S3WXL3</accession>
<dbReference type="Proteomes" id="UP000691718">
    <property type="component" value="Unassembled WGS sequence"/>
</dbReference>
<dbReference type="OrthoDB" id="2194416at2759"/>
<name>A0A8S3WXL3_PARAO</name>
<keyword evidence="3" id="KW-1185">Reference proteome</keyword>
<organism evidence="2 3">
    <name type="scientific">Parnassius apollo</name>
    <name type="common">Apollo butterfly</name>
    <name type="synonym">Papilio apollo</name>
    <dbReference type="NCBI Taxonomy" id="110799"/>
    <lineage>
        <taxon>Eukaryota</taxon>
        <taxon>Metazoa</taxon>
        <taxon>Ecdysozoa</taxon>
        <taxon>Arthropoda</taxon>
        <taxon>Hexapoda</taxon>
        <taxon>Insecta</taxon>
        <taxon>Pterygota</taxon>
        <taxon>Neoptera</taxon>
        <taxon>Endopterygota</taxon>
        <taxon>Lepidoptera</taxon>
        <taxon>Glossata</taxon>
        <taxon>Ditrysia</taxon>
        <taxon>Papilionoidea</taxon>
        <taxon>Papilionidae</taxon>
        <taxon>Parnassiinae</taxon>
        <taxon>Parnassini</taxon>
        <taxon>Parnassius</taxon>
        <taxon>Parnassius</taxon>
    </lineage>
</organism>
<reference evidence="2" key="1">
    <citation type="submission" date="2021-04" db="EMBL/GenBank/DDBJ databases">
        <authorList>
            <person name="Tunstrom K."/>
        </authorList>
    </citation>
    <scope>NUCLEOTIDE SEQUENCE</scope>
</reference>
<comment type="caution">
    <text evidence="2">The sequence shown here is derived from an EMBL/GenBank/DDBJ whole genome shotgun (WGS) entry which is preliminary data.</text>
</comment>
<proteinExistence type="predicted"/>
<sequence length="88" mass="9714">MNSLERPIVSGTGPAPNQAGTVTFRRGLWSEPVNHSEGPWTEVVASKMPMVSSKARDLAGTEYIQRHDNVAKIVHQELAVKVKETEPY</sequence>
<evidence type="ECO:0000313" key="2">
    <source>
        <dbReference type="EMBL" id="CAG4984703.1"/>
    </source>
</evidence>
<gene>
    <name evidence="2" type="ORF">PAPOLLO_LOCUS10917</name>
</gene>
<evidence type="ECO:0000256" key="1">
    <source>
        <dbReference type="SAM" id="MobiDB-lite"/>
    </source>
</evidence>
<dbReference type="EMBL" id="CAJQZP010000774">
    <property type="protein sequence ID" value="CAG4984703.1"/>
    <property type="molecule type" value="Genomic_DNA"/>
</dbReference>
<feature type="region of interest" description="Disordered" evidence="1">
    <location>
        <begin position="1"/>
        <end position="20"/>
    </location>
</feature>
<dbReference type="AlphaFoldDB" id="A0A8S3WXL3"/>
<protein>
    <submittedName>
        <fullName evidence="2">(apollo) hypothetical protein</fullName>
    </submittedName>
</protein>